<protein>
    <submittedName>
        <fullName evidence="1">Uncharacterized protein</fullName>
    </submittedName>
</protein>
<dbReference type="Proteomes" id="UP001160334">
    <property type="component" value="Unassembled WGS sequence"/>
</dbReference>
<comment type="caution">
    <text evidence="1">The sequence shown here is derived from an EMBL/GenBank/DDBJ whole genome shotgun (WGS) entry which is preliminary data.</text>
</comment>
<dbReference type="RefSeq" id="WP_280763558.1">
    <property type="nucleotide sequence ID" value="NZ_JARXVC010000020.1"/>
</dbReference>
<evidence type="ECO:0000313" key="2">
    <source>
        <dbReference type="Proteomes" id="UP001160334"/>
    </source>
</evidence>
<evidence type="ECO:0000313" key="1">
    <source>
        <dbReference type="EMBL" id="MDH6284334.1"/>
    </source>
</evidence>
<organism evidence="1 2">
    <name type="scientific">Prescottella agglutinans</name>
    <dbReference type="NCBI Taxonomy" id="1644129"/>
    <lineage>
        <taxon>Bacteria</taxon>
        <taxon>Bacillati</taxon>
        <taxon>Actinomycetota</taxon>
        <taxon>Actinomycetes</taxon>
        <taxon>Mycobacteriales</taxon>
        <taxon>Nocardiaceae</taxon>
        <taxon>Prescottella</taxon>
    </lineage>
</organism>
<sequence>MLGWEITVIRPREPLVGPNDPRLDPSRQMFGSLRESPDLHGVTLARWSADLGGLEWLEPAAWKLRDGGYPSIYAVPADVLLTKRDRLSVRPSFMDNSPLDLSAVAAIPAGEWILVEAWDQS</sequence>
<name>A0ABT6MLN9_9NOCA</name>
<accession>A0ABT6MLN9</accession>
<gene>
    <name evidence="1" type="ORF">M2280_005592</name>
</gene>
<reference evidence="1 2" key="1">
    <citation type="submission" date="2023-04" db="EMBL/GenBank/DDBJ databases">
        <title>Forest soil microbial communities from Buena Vista Peninsula, Colon Province, Panama.</title>
        <authorList>
            <person name="Bouskill N."/>
        </authorList>
    </citation>
    <scope>NUCLEOTIDE SEQUENCE [LARGE SCALE GENOMIC DNA]</scope>
    <source>
        <strain evidence="1 2">CFH S0262</strain>
    </source>
</reference>
<proteinExistence type="predicted"/>
<keyword evidence="2" id="KW-1185">Reference proteome</keyword>
<dbReference type="EMBL" id="JARXVC010000020">
    <property type="protein sequence ID" value="MDH6284334.1"/>
    <property type="molecule type" value="Genomic_DNA"/>
</dbReference>